<evidence type="ECO:0000256" key="4">
    <source>
        <dbReference type="ARBA" id="ARBA00023016"/>
    </source>
</evidence>
<protein>
    <submittedName>
        <fullName evidence="12">Heat shock factor HSF-type</fullName>
    </submittedName>
</protein>
<dbReference type="STRING" id="337451.A0A443N9C4"/>
<keyword evidence="2" id="KW-0597">Phosphoprotein</keyword>
<evidence type="ECO:0000256" key="8">
    <source>
        <dbReference type="RuleBase" id="RU004020"/>
    </source>
</evidence>
<feature type="coiled-coil region" evidence="9">
    <location>
        <begin position="133"/>
        <end position="160"/>
    </location>
</feature>
<keyword evidence="13" id="KW-1185">Reference proteome</keyword>
<evidence type="ECO:0000256" key="6">
    <source>
        <dbReference type="ARBA" id="ARBA00023163"/>
    </source>
</evidence>
<dbReference type="EMBL" id="QPKB01000001">
    <property type="protein sequence ID" value="RWR75088.1"/>
    <property type="molecule type" value="Genomic_DNA"/>
</dbReference>
<comment type="similarity">
    <text evidence="8">Belongs to the HSF family.</text>
</comment>
<dbReference type="Pfam" id="PF00447">
    <property type="entry name" value="HSF_DNA-bind"/>
    <property type="match status" value="1"/>
</dbReference>
<dbReference type="SUPFAM" id="SSF46785">
    <property type="entry name" value="Winged helix' DNA-binding domain"/>
    <property type="match status" value="1"/>
</dbReference>
<dbReference type="PROSITE" id="PS00434">
    <property type="entry name" value="HSF_DOMAIN"/>
    <property type="match status" value="1"/>
</dbReference>
<evidence type="ECO:0000259" key="11">
    <source>
        <dbReference type="PROSITE" id="PS00434"/>
    </source>
</evidence>
<dbReference type="OrthoDB" id="60033at2759"/>
<evidence type="ECO:0000256" key="3">
    <source>
        <dbReference type="ARBA" id="ARBA00023015"/>
    </source>
</evidence>
<name>A0A443N9C4_9MAGN</name>
<keyword evidence="4 12" id="KW-0346">Stress response</keyword>
<evidence type="ECO:0000313" key="12">
    <source>
        <dbReference type="EMBL" id="RWR75088.1"/>
    </source>
</evidence>
<dbReference type="GO" id="GO:0003700">
    <property type="term" value="F:DNA-binding transcription factor activity"/>
    <property type="evidence" value="ECO:0007669"/>
    <property type="project" value="InterPro"/>
</dbReference>
<sequence>MTTQGPDPSGNTPAPFLSKCYDMVNDALTEATVSWSPAGDTFVVWDPPAFSRDLLPKYFKHGNFSSFVRQLNTYGFRKVDPDRWEFANEGFRKGQKNLLKSIARRKQTQSLTQQRQLSHESTTPVVACVEVGKFGLEEEIERLKRDKNVLAQELVKLRQHQQSTDLLVRDLRRRVQGMEQHQQQMLSFFVMAMQRPGFFAQLLQQNDRLLSDVSKKRRLPALEQGSEDVHASAGGQIVKYEPLKNENSKPLIMPVSDSNLSPAPVPSFDGASDLFENIDWASLGIDMSLPMEVDVHSSEADGTFVFLEISNDELEQLLMTTSYSENGGEKGPGILEPVDYGLQFEASEKKTPSETPQNLDLLTEQMGHLTSELNRDNEPA</sequence>
<keyword evidence="6" id="KW-0804">Transcription</keyword>
<dbReference type="Gene3D" id="1.10.10.10">
    <property type="entry name" value="Winged helix-like DNA-binding domain superfamily/Winged helix DNA-binding domain"/>
    <property type="match status" value="1"/>
</dbReference>
<keyword evidence="5" id="KW-0238">DNA-binding</keyword>
<dbReference type="InterPro" id="IPR036388">
    <property type="entry name" value="WH-like_DNA-bd_sf"/>
</dbReference>
<evidence type="ECO:0000256" key="5">
    <source>
        <dbReference type="ARBA" id="ARBA00023125"/>
    </source>
</evidence>
<keyword evidence="9" id="KW-0175">Coiled coil</keyword>
<dbReference type="InterPro" id="IPR036390">
    <property type="entry name" value="WH_DNA-bd_sf"/>
</dbReference>
<dbReference type="PANTHER" id="PTHR10015:SF325">
    <property type="entry name" value="HEAT STRESS TRANSCRIPTION FACTOR A-8"/>
    <property type="match status" value="1"/>
</dbReference>
<comment type="caution">
    <text evidence="12">The sequence shown here is derived from an EMBL/GenBank/DDBJ whole genome shotgun (WGS) entry which is preliminary data.</text>
</comment>
<evidence type="ECO:0000256" key="7">
    <source>
        <dbReference type="ARBA" id="ARBA00023242"/>
    </source>
</evidence>
<evidence type="ECO:0000256" key="10">
    <source>
        <dbReference type="SAM" id="MobiDB-lite"/>
    </source>
</evidence>
<comment type="subcellular location">
    <subcellularLocation>
        <location evidence="1">Nucleus</location>
    </subcellularLocation>
</comment>
<dbReference type="InterPro" id="IPR000232">
    <property type="entry name" value="HSF_DNA-bd"/>
</dbReference>
<evidence type="ECO:0000256" key="1">
    <source>
        <dbReference type="ARBA" id="ARBA00004123"/>
    </source>
</evidence>
<accession>A0A443N9C4</accession>
<reference evidence="12 13" key="1">
    <citation type="journal article" date="2019" name="Nat. Plants">
        <title>Stout camphor tree genome fills gaps in understanding of flowering plant genome evolution.</title>
        <authorList>
            <person name="Chaw S.M."/>
            <person name="Liu Y.C."/>
            <person name="Wu Y.W."/>
            <person name="Wang H.Y."/>
            <person name="Lin C.I."/>
            <person name="Wu C.S."/>
            <person name="Ke H.M."/>
            <person name="Chang L.Y."/>
            <person name="Hsu C.Y."/>
            <person name="Yang H.T."/>
            <person name="Sudianto E."/>
            <person name="Hsu M.H."/>
            <person name="Wu K.P."/>
            <person name="Wang L.N."/>
            <person name="Leebens-Mack J.H."/>
            <person name="Tsai I.J."/>
        </authorList>
    </citation>
    <scope>NUCLEOTIDE SEQUENCE [LARGE SCALE GENOMIC DNA]</scope>
    <source>
        <strain evidence="13">cv. Chaw 1501</strain>
        <tissue evidence="12">Young leaves</tissue>
    </source>
</reference>
<dbReference type="GO" id="GO:0034605">
    <property type="term" value="P:cellular response to heat"/>
    <property type="evidence" value="ECO:0007669"/>
    <property type="project" value="TreeGrafter"/>
</dbReference>
<evidence type="ECO:0000256" key="2">
    <source>
        <dbReference type="ARBA" id="ARBA00022553"/>
    </source>
</evidence>
<dbReference type="Proteomes" id="UP000283530">
    <property type="component" value="Unassembled WGS sequence"/>
</dbReference>
<dbReference type="GO" id="GO:0005634">
    <property type="term" value="C:nucleus"/>
    <property type="evidence" value="ECO:0007669"/>
    <property type="project" value="UniProtKB-SubCell"/>
</dbReference>
<gene>
    <name evidence="12" type="ORF">CKAN_00345300</name>
</gene>
<organism evidence="12 13">
    <name type="scientific">Cinnamomum micranthum f. kanehirae</name>
    <dbReference type="NCBI Taxonomy" id="337451"/>
    <lineage>
        <taxon>Eukaryota</taxon>
        <taxon>Viridiplantae</taxon>
        <taxon>Streptophyta</taxon>
        <taxon>Embryophyta</taxon>
        <taxon>Tracheophyta</taxon>
        <taxon>Spermatophyta</taxon>
        <taxon>Magnoliopsida</taxon>
        <taxon>Magnoliidae</taxon>
        <taxon>Laurales</taxon>
        <taxon>Lauraceae</taxon>
        <taxon>Cinnamomum</taxon>
    </lineage>
</organism>
<dbReference type="PANTHER" id="PTHR10015">
    <property type="entry name" value="HEAT SHOCK TRANSCRIPTION FACTOR"/>
    <property type="match status" value="1"/>
</dbReference>
<dbReference type="PRINTS" id="PR00056">
    <property type="entry name" value="HSFDOMAIN"/>
</dbReference>
<keyword evidence="7" id="KW-0539">Nucleus</keyword>
<dbReference type="AlphaFoldDB" id="A0A443N9C4"/>
<keyword evidence="3" id="KW-0805">Transcription regulation</keyword>
<dbReference type="GO" id="GO:0000978">
    <property type="term" value="F:RNA polymerase II cis-regulatory region sequence-specific DNA binding"/>
    <property type="evidence" value="ECO:0007669"/>
    <property type="project" value="TreeGrafter"/>
</dbReference>
<dbReference type="GO" id="GO:0006357">
    <property type="term" value="P:regulation of transcription by RNA polymerase II"/>
    <property type="evidence" value="ECO:0007669"/>
    <property type="project" value="TreeGrafter"/>
</dbReference>
<evidence type="ECO:0000313" key="13">
    <source>
        <dbReference type="Proteomes" id="UP000283530"/>
    </source>
</evidence>
<dbReference type="SMART" id="SM00415">
    <property type="entry name" value="HSF"/>
    <property type="match status" value="1"/>
</dbReference>
<dbReference type="FunFam" id="1.10.10.10:FF:000057">
    <property type="entry name" value="Heat shock transcription factor 1"/>
    <property type="match status" value="1"/>
</dbReference>
<feature type="domain" description="HSF-type DNA-binding" evidence="11">
    <location>
        <begin position="55"/>
        <end position="79"/>
    </location>
</feature>
<evidence type="ECO:0000256" key="9">
    <source>
        <dbReference type="SAM" id="Coils"/>
    </source>
</evidence>
<feature type="region of interest" description="Disordered" evidence="10">
    <location>
        <begin position="348"/>
        <end position="380"/>
    </location>
</feature>
<proteinExistence type="inferred from homology"/>